<sequence length="351" mass="37893">MATIETNEAFVLYAKDDARVVQYPVPSNPGPNEVLCKTLAVGICGSDIHYLKEGRCGKFIVNEPMVLGHETAAEIIATGSDVKDFKPGDRVAVEPTVPCEKCEWCTKNKYNLCPDVTCHATPPIHGTLQRYFIHPAKYCFKVPDSLSVDEAAVVEPLAVAVHGCRRVPITKDSTVLVTGAGPIGLLVMATAKAYGARRVVVTEINEYRLGLAREMGADETLLFDRSTTEQQMVDKISEAFGGNLPDITLECSGVGINFRVVMLATKPGGHCMMIGIGPADYNLPIATASAREITILGAFRYQNCFPEAINLLSSGRVKVGGLISHRFDFKDSLEAYETAAAGKGIKIIIKV</sequence>
<evidence type="ECO:0000256" key="4">
    <source>
        <dbReference type="ARBA" id="ARBA00022833"/>
    </source>
</evidence>
<comment type="cofactor">
    <cofactor evidence="1">
        <name>Zn(2+)</name>
        <dbReference type="ChEBI" id="CHEBI:29105"/>
    </cofactor>
</comment>
<dbReference type="CDD" id="cd05285">
    <property type="entry name" value="sorbitol_DH"/>
    <property type="match status" value="1"/>
</dbReference>
<feature type="domain" description="Enoyl reductase (ER)" evidence="9">
    <location>
        <begin position="14"/>
        <end position="349"/>
    </location>
</feature>
<comment type="caution">
    <text evidence="11">The sequence shown here is derived from an EMBL/GenBank/DDBJ whole genome shotgun (WGS) entry which is preliminary data.</text>
</comment>
<evidence type="ECO:0000256" key="5">
    <source>
        <dbReference type="ARBA" id="ARBA00023002"/>
    </source>
</evidence>
<dbReference type="GO" id="GO:0046872">
    <property type="term" value="F:metal ion binding"/>
    <property type="evidence" value="ECO:0007669"/>
    <property type="project" value="UniProtKB-KW"/>
</dbReference>
<evidence type="ECO:0000256" key="8">
    <source>
        <dbReference type="ARBA" id="ARBA00032485"/>
    </source>
</evidence>
<dbReference type="Proteomes" id="UP000828236">
    <property type="component" value="Unassembled WGS sequence"/>
</dbReference>
<dbReference type="Proteomes" id="UP000790347">
    <property type="component" value="Unassembled WGS sequence"/>
</dbReference>
<keyword evidence="12" id="KW-1185">Reference proteome</keyword>
<dbReference type="InterPro" id="IPR011032">
    <property type="entry name" value="GroES-like_sf"/>
</dbReference>
<dbReference type="InterPro" id="IPR020843">
    <property type="entry name" value="ER"/>
</dbReference>
<dbReference type="OrthoDB" id="1879366at2759"/>
<keyword evidence="4" id="KW-0862">Zinc</keyword>
<evidence type="ECO:0000256" key="1">
    <source>
        <dbReference type="ARBA" id="ARBA00001947"/>
    </source>
</evidence>
<comment type="similarity">
    <text evidence="2">Belongs to the zinc-containing alcohol dehydrogenase family.</text>
</comment>
<dbReference type="AlphaFoldDB" id="A0A922LDC1"/>
<reference evidence="11" key="4">
    <citation type="journal article" date="2022" name="Res Sq">
        <title>Comparative Genomics Reveals Insights into the Divergent Evolution of Astigmatic Mites and Household Pest Adaptations.</title>
        <authorList>
            <person name="Xiong Q."/>
            <person name="Wan A.T.-Y."/>
            <person name="Liu X.-Y."/>
            <person name="Fung C.S.-H."/>
            <person name="Xiao X."/>
            <person name="Malainual N."/>
            <person name="Hou J."/>
            <person name="Wang L."/>
            <person name="Wang M."/>
            <person name="Yang K."/>
            <person name="Cui Y."/>
            <person name="Leung E."/>
            <person name="Nong W."/>
            <person name="Shin S.-K."/>
            <person name="Au S."/>
            <person name="Jeong K.Y."/>
            <person name="Chew F.T."/>
            <person name="Hui J."/>
            <person name="Leung T.F."/>
            <person name="Tungtrongchitr A."/>
            <person name="Zhong N."/>
            <person name="Liu Z."/>
            <person name="Tsui S."/>
        </authorList>
    </citation>
    <scope>NUCLEOTIDE SEQUENCE</scope>
    <source>
        <strain evidence="11">Derf</strain>
        <tissue evidence="11">Whole organism</tissue>
    </source>
</reference>
<dbReference type="EMBL" id="SDOV01000010">
    <property type="protein sequence ID" value="KAH7636523.1"/>
    <property type="molecule type" value="Genomic_DNA"/>
</dbReference>
<evidence type="ECO:0000256" key="6">
    <source>
        <dbReference type="ARBA" id="ARBA00023027"/>
    </source>
</evidence>
<dbReference type="GO" id="GO:0016616">
    <property type="term" value="F:oxidoreductase activity, acting on the CH-OH group of donors, NAD or NADP as acceptor"/>
    <property type="evidence" value="ECO:0007669"/>
    <property type="project" value="InterPro"/>
</dbReference>
<dbReference type="PANTHER" id="PTHR43161">
    <property type="entry name" value="SORBITOL DEHYDROGENASE"/>
    <property type="match status" value="1"/>
</dbReference>
<dbReference type="EMBL" id="ASGP02000001">
    <property type="protein sequence ID" value="KAH9528595.1"/>
    <property type="molecule type" value="Genomic_DNA"/>
</dbReference>
<dbReference type="Pfam" id="PF08240">
    <property type="entry name" value="ADH_N"/>
    <property type="match status" value="1"/>
</dbReference>
<dbReference type="SUPFAM" id="SSF51735">
    <property type="entry name" value="NAD(P)-binding Rossmann-fold domains"/>
    <property type="match status" value="1"/>
</dbReference>
<name>A0A922LDC1_DERFA</name>
<gene>
    <name evidence="11" type="ORF">DERF_002525</name>
    <name evidence="10" type="ORF">HUG17_10493</name>
</gene>
<evidence type="ECO:0000313" key="12">
    <source>
        <dbReference type="Proteomes" id="UP000790347"/>
    </source>
</evidence>
<dbReference type="InterPro" id="IPR036291">
    <property type="entry name" value="NAD(P)-bd_dom_sf"/>
</dbReference>
<organism evidence="11 12">
    <name type="scientific">Dermatophagoides farinae</name>
    <name type="common">American house dust mite</name>
    <dbReference type="NCBI Taxonomy" id="6954"/>
    <lineage>
        <taxon>Eukaryota</taxon>
        <taxon>Metazoa</taxon>
        <taxon>Ecdysozoa</taxon>
        <taxon>Arthropoda</taxon>
        <taxon>Chelicerata</taxon>
        <taxon>Arachnida</taxon>
        <taxon>Acari</taxon>
        <taxon>Acariformes</taxon>
        <taxon>Sarcoptiformes</taxon>
        <taxon>Astigmata</taxon>
        <taxon>Psoroptidia</taxon>
        <taxon>Analgoidea</taxon>
        <taxon>Pyroglyphidae</taxon>
        <taxon>Dermatophagoidinae</taxon>
        <taxon>Dermatophagoides</taxon>
    </lineage>
</organism>
<dbReference type="Gene3D" id="3.40.50.720">
    <property type="entry name" value="NAD(P)-binding Rossmann-like Domain"/>
    <property type="match status" value="1"/>
</dbReference>
<dbReference type="Pfam" id="PF00107">
    <property type="entry name" value="ADH_zinc_N"/>
    <property type="match status" value="1"/>
</dbReference>
<proteinExistence type="inferred from homology"/>
<dbReference type="InterPro" id="IPR013154">
    <property type="entry name" value="ADH-like_N"/>
</dbReference>
<dbReference type="PANTHER" id="PTHR43161:SF9">
    <property type="entry name" value="SORBITOL DEHYDROGENASE"/>
    <property type="match status" value="1"/>
</dbReference>
<dbReference type="FunFam" id="3.40.50.720:FF:000068">
    <property type="entry name" value="Sorbitol dehydrogenase"/>
    <property type="match status" value="1"/>
</dbReference>
<keyword evidence="6" id="KW-0520">NAD</keyword>
<keyword evidence="5" id="KW-0560">Oxidoreductase</keyword>
<dbReference type="Gene3D" id="3.90.180.10">
    <property type="entry name" value="Medium-chain alcohol dehydrogenases, catalytic domain"/>
    <property type="match status" value="1"/>
</dbReference>
<reference evidence="11" key="1">
    <citation type="submission" date="2013-05" db="EMBL/GenBank/DDBJ databases">
        <authorList>
            <person name="Yim A.K.Y."/>
            <person name="Chan T.F."/>
            <person name="Ji K.M."/>
            <person name="Liu X.Y."/>
            <person name="Zhou J.W."/>
            <person name="Li R.Q."/>
            <person name="Yang K.Y."/>
            <person name="Li J."/>
            <person name="Li M."/>
            <person name="Law P.T.W."/>
            <person name="Wu Y.L."/>
            <person name="Cai Z.L."/>
            <person name="Qin H."/>
            <person name="Bao Y."/>
            <person name="Leung R.K.K."/>
            <person name="Ng P.K.S."/>
            <person name="Zou J."/>
            <person name="Zhong X.J."/>
            <person name="Ran P.X."/>
            <person name="Zhong N.S."/>
            <person name="Liu Z.G."/>
            <person name="Tsui S.K.W."/>
        </authorList>
    </citation>
    <scope>NUCLEOTIDE SEQUENCE</scope>
    <source>
        <strain evidence="11">Derf</strain>
        <tissue evidence="11">Whole organism</tissue>
    </source>
</reference>
<evidence type="ECO:0000313" key="10">
    <source>
        <dbReference type="EMBL" id="KAH7636523.1"/>
    </source>
</evidence>
<accession>A0A922LDC1</accession>
<dbReference type="InterPro" id="IPR045306">
    <property type="entry name" value="SDH-like"/>
</dbReference>
<evidence type="ECO:0000256" key="7">
    <source>
        <dbReference type="ARBA" id="ARBA00026132"/>
    </source>
</evidence>
<evidence type="ECO:0000256" key="2">
    <source>
        <dbReference type="ARBA" id="ARBA00008072"/>
    </source>
</evidence>
<protein>
    <recommendedName>
        <fullName evidence="7">Sorbitol dehydrogenase</fullName>
    </recommendedName>
    <alternativeName>
        <fullName evidence="8">Polyol dehydrogenase</fullName>
    </alternativeName>
</protein>
<reference evidence="10" key="2">
    <citation type="submission" date="2020-06" db="EMBL/GenBank/DDBJ databases">
        <authorList>
            <person name="Ji K."/>
            <person name="Li J."/>
        </authorList>
    </citation>
    <scope>NUCLEOTIDE SEQUENCE</scope>
    <source>
        <strain evidence="10">JKM2019</strain>
        <tissue evidence="10">Whole body</tissue>
    </source>
</reference>
<dbReference type="SUPFAM" id="SSF50129">
    <property type="entry name" value="GroES-like"/>
    <property type="match status" value="1"/>
</dbReference>
<dbReference type="InterPro" id="IPR013149">
    <property type="entry name" value="ADH-like_C"/>
</dbReference>
<evidence type="ECO:0000313" key="11">
    <source>
        <dbReference type="EMBL" id="KAH9528595.1"/>
    </source>
</evidence>
<keyword evidence="3" id="KW-0479">Metal-binding</keyword>
<reference evidence="10" key="3">
    <citation type="journal article" date="2021" name="World Allergy Organ. J.">
        <title>Chromosome-level assembly of Dermatophagoides farinae genome and transcriptome reveals two novel allergens Der f 37 and Der f 39.</title>
        <authorList>
            <person name="Chen J."/>
            <person name="Cai Z."/>
            <person name="Fan D."/>
            <person name="Hu J."/>
            <person name="Hou Y."/>
            <person name="He Y."/>
            <person name="Zhang Z."/>
            <person name="Zhao Z."/>
            <person name="Gao P."/>
            <person name="Hu W."/>
            <person name="Sun J."/>
            <person name="Li J."/>
            <person name="Ji K."/>
        </authorList>
    </citation>
    <scope>NUCLEOTIDE SEQUENCE</scope>
    <source>
        <strain evidence="10">JKM2019</strain>
    </source>
</reference>
<dbReference type="SMART" id="SM00829">
    <property type="entry name" value="PKS_ER"/>
    <property type="match status" value="1"/>
</dbReference>
<evidence type="ECO:0000256" key="3">
    <source>
        <dbReference type="ARBA" id="ARBA00022723"/>
    </source>
</evidence>
<evidence type="ECO:0000259" key="9">
    <source>
        <dbReference type="SMART" id="SM00829"/>
    </source>
</evidence>